<feature type="region of interest" description="Disordered" evidence="1">
    <location>
        <begin position="132"/>
        <end position="157"/>
    </location>
</feature>
<feature type="region of interest" description="Disordered" evidence="1">
    <location>
        <begin position="1"/>
        <end position="25"/>
    </location>
</feature>
<feature type="compositionally biased region" description="Polar residues" evidence="1">
    <location>
        <begin position="138"/>
        <end position="147"/>
    </location>
</feature>
<feature type="compositionally biased region" description="Low complexity" evidence="1">
    <location>
        <begin position="148"/>
        <end position="157"/>
    </location>
</feature>
<dbReference type="Proteomes" id="UP000054337">
    <property type="component" value="Unassembled WGS sequence"/>
</dbReference>
<gene>
    <name evidence="2" type="ORF">COCVIDRAFT_14742</name>
</gene>
<accession>W7EDD6</accession>
<evidence type="ECO:0000313" key="3">
    <source>
        <dbReference type="Proteomes" id="UP000054337"/>
    </source>
</evidence>
<reference evidence="2 3" key="1">
    <citation type="journal article" date="2013" name="PLoS Genet.">
        <title>Comparative genome structure, secondary metabolite, and effector coding capacity across Cochliobolus pathogens.</title>
        <authorList>
            <person name="Condon B.J."/>
            <person name="Leng Y."/>
            <person name="Wu D."/>
            <person name="Bushley K.E."/>
            <person name="Ohm R.A."/>
            <person name="Otillar R."/>
            <person name="Martin J."/>
            <person name="Schackwitz W."/>
            <person name="Grimwood J."/>
            <person name="MohdZainudin N."/>
            <person name="Xue C."/>
            <person name="Wang R."/>
            <person name="Manning V.A."/>
            <person name="Dhillon B."/>
            <person name="Tu Z.J."/>
            <person name="Steffenson B.J."/>
            <person name="Salamov A."/>
            <person name="Sun H."/>
            <person name="Lowry S."/>
            <person name="LaButti K."/>
            <person name="Han J."/>
            <person name="Copeland A."/>
            <person name="Lindquist E."/>
            <person name="Barry K."/>
            <person name="Schmutz J."/>
            <person name="Baker S.E."/>
            <person name="Ciuffetti L.M."/>
            <person name="Grigoriev I.V."/>
            <person name="Zhong S."/>
            <person name="Turgeon B.G."/>
        </authorList>
    </citation>
    <scope>NUCLEOTIDE SEQUENCE [LARGE SCALE GENOMIC DNA]</scope>
    <source>
        <strain evidence="2 3">FI3</strain>
    </source>
</reference>
<dbReference type="OrthoDB" id="10485264at2759"/>
<proteinExistence type="predicted"/>
<protein>
    <submittedName>
        <fullName evidence="2">Uncharacterized protein</fullName>
    </submittedName>
</protein>
<evidence type="ECO:0000313" key="2">
    <source>
        <dbReference type="EMBL" id="EUN28488.1"/>
    </source>
</evidence>
<dbReference type="EMBL" id="KI968720">
    <property type="protein sequence ID" value="EUN28488.1"/>
    <property type="molecule type" value="Genomic_DNA"/>
</dbReference>
<evidence type="ECO:0000256" key="1">
    <source>
        <dbReference type="SAM" id="MobiDB-lite"/>
    </source>
</evidence>
<organism evidence="2 3">
    <name type="scientific">Bipolaris victoriae (strain FI3)</name>
    <name type="common">Victoria blight of oats agent</name>
    <name type="synonym">Cochliobolus victoriae</name>
    <dbReference type="NCBI Taxonomy" id="930091"/>
    <lineage>
        <taxon>Eukaryota</taxon>
        <taxon>Fungi</taxon>
        <taxon>Dikarya</taxon>
        <taxon>Ascomycota</taxon>
        <taxon>Pezizomycotina</taxon>
        <taxon>Dothideomycetes</taxon>
        <taxon>Pleosporomycetidae</taxon>
        <taxon>Pleosporales</taxon>
        <taxon>Pleosporineae</taxon>
        <taxon>Pleosporaceae</taxon>
        <taxon>Bipolaris</taxon>
    </lineage>
</organism>
<dbReference type="RefSeq" id="XP_014558034.1">
    <property type="nucleotide sequence ID" value="XM_014702548.1"/>
</dbReference>
<feature type="compositionally biased region" description="Polar residues" evidence="1">
    <location>
        <begin position="1"/>
        <end position="19"/>
    </location>
</feature>
<keyword evidence="3" id="KW-1185">Reference proteome</keyword>
<sequence>MNVSTATQMFTRPKSQPTQAAWGREQRGLAEGARGRCTMTGSNVMGKASVVHSGRCVRSHGAAGSRRDSHSLASPLPCLLRLTWKRHQSASGRLEWRGGRFGLGWIQATAMLWAGFPTWACLSPGPDYSAITKHPKSKSSPAANLSHSPSTRLPLASRPLSRRMHQTIIGNRF</sequence>
<dbReference type="GeneID" id="26251557"/>
<dbReference type="HOGENOM" id="CLU_1547270_0_0_1"/>
<dbReference type="AlphaFoldDB" id="W7EDD6"/>
<name>W7EDD6_BIPV3</name>